<accession>A0A3M6VB53</accession>
<reference evidence="4 5" key="1">
    <citation type="submission" date="2018-06" db="EMBL/GenBank/DDBJ databases">
        <title>Comparative genomics of downy mildews reveals potential adaptations to biotrophy.</title>
        <authorList>
            <person name="Fletcher K."/>
            <person name="Klosterman S.J."/>
            <person name="Derevnina L."/>
            <person name="Martin F."/>
            <person name="Koike S."/>
            <person name="Reyes Chin-Wo S."/>
            <person name="Mou B."/>
            <person name="Michelmore R."/>
        </authorList>
    </citation>
    <scope>NUCLEOTIDE SEQUENCE [LARGE SCALE GENOMIC DNA]</scope>
    <source>
        <strain evidence="3 5">R13</strain>
        <strain evidence="1 4">R14</strain>
    </source>
</reference>
<evidence type="ECO:0000313" key="5">
    <source>
        <dbReference type="Proteomes" id="UP000286097"/>
    </source>
</evidence>
<dbReference type="EMBL" id="QKXF01000386">
    <property type="protein sequence ID" value="RQM11823.1"/>
    <property type="molecule type" value="Genomic_DNA"/>
</dbReference>
<keyword evidence="4" id="KW-1185">Reference proteome</keyword>
<proteinExistence type="predicted"/>
<evidence type="ECO:0000313" key="2">
    <source>
        <dbReference type="EMBL" id="RMX69610.1"/>
    </source>
</evidence>
<dbReference type="Proteomes" id="UP000286097">
    <property type="component" value="Unassembled WGS sequence"/>
</dbReference>
<protein>
    <submittedName>
        <fullName evidence="1">Uncharacterized protein</fullName>
    </submittedName>
</protein>
<evidence type="ECO:0000313" key="4">
    <source>
        <dbReference type="Proteomes" id="UP000282087"/>
    </source>
</evidence>
<dbReference type="AlphaFoldDB" id="A0A3M6VB53"/>
<name>A0A3M6VB53_9STRA</name>
<organism evidence="1 4">
    <name type="scientific">Peronospora effusa</name>
    <dbReference type="NCBI Taxonomy" id="542832"/>
    <lineage>
        <taxon>Eukaryota</taxon>
        <taxon>Sar</taxon>
        <taxon>Stramenopiles</taxon>
        <taxon>Oomycota</taxon>
        <taxon>Peronosporomycetes</taxon>
        <taxon>Peronosporales</taxon>
        <taxon>Peronosporaceae</taxon>
        <taxon>Peronospora</taxon>
    </lineage>
</organism>
<dbReference type="EMBL" id="QLLG01000019">
    <property type="protein sequence ID" value="RMX69610.1"/>
    <property type="molecule type" value="Genomic_DNA"/>
</dbReference>
<dbReference type="EMBL" id="QLLG01000441">
    <property type="protein sequence ID" value="RMX63171.1"/>
    <property type="molecule type" value="Genomic_DNA"/>
</dbReference>
<sequence>MDARKKNSNFSFKEVPPFYGLGNLARHLAIVLTDISAEATATASGVVSPSLMLAGVWEIYAFSVFDCGVQVKG</sequence>
<evidence type="ECO:0000313" key="1">
    <source>
        <dbReference type="EMBL" id="RMX63171.1"/>
    </source>
</evidence>
<gene>
    <name evidence="3" type="ORF">DD237_008118</name>
    <name evidence="2" type="ORF">DD238_002045</name>
    <name evidence="1" type="ORF">DD238_007783</name>
</gene>
<comment type="caution">
    <text evidence="1">The sequence shown here is derived from an EMBL/GenBank/DDBJ whole genome shotgun (WGS) entry which is preliminary data.</text>
</comment>
<dbReference type="VEuPathDB" id="FungiDB:DD237_008118"/>
<dbReference type="Proteomes" id="UP000282087">
    <property type="component" value="Unassembled WGS sequence"/>
</dbReference>
<evidence type="ECO:0000313" key="3">
    <source>
        <dbReference type="EMBL" id="RQM11823.1"/>
    </source>
</evidence>